<name>A0A6G8Q3P4_9ACTN</name>
<dbReference type="KEGG" id="rmar:GBA65_21955"/>
<dbReference type="RefSeq" id="WP_166398814.1">
    <property type="nucleotide sequence ID" value="NZ_CP045122.1"/>
</dbReference>
<dbReference type="EMBL" id="CP045122">
    <property type="protein sequence ID" value="QIN81101.1"/>
    <property type="molecule type" value="Genomic_DNA"/>
</dbReference>
<gene>
    <name evidence="2" type="ORF">GBA65_21955</name>
</gene>
<organism evidence="2 3">
    <name type="scientific">Rubrobacter marinus</name>
    <dbReference type="NCBI Taxonomy" id="2653852"/>
    <lineage>
        <taxon>Bacteria</taxon>
        <taxon>Bacillati</taxon>
        <taxon>Actinomycetota</taxon>
        <taxon>Rubrobacteria</taxon>
        <taxon>Rubrobacterales</taxon>
        <taxon>Rubrobacteraceae</taxon>
        <taxon>Rubrobacter</taxon>
    </lineage>
</organism>
<accession>A0A6G8Q3P4</accession>
<feature type="region of interest" description="Disordered" evidence="1">
    <location>
        <begin position="1"/>
        <end position="30"/>
    </location>
</feature>
<evidence type="ECO:0000313" key="2">
    <source>
        <dbReference type="EMBL" id="QIN81101.1"/>
    </source>
</evidence>
<feature type="compositionally biased region" description="Low complexity" evidence="1">
    <location>
        <begin position="14"/>
        <end position="25"/>
    </location>
</feature>
<dbReference type="Proteomes" id="UP000502706">
    <property type="component" value="Plasmid unnamed1"/>
</dbReference>
<reference evidence="2 3" key="1">
    <citation type="submission" date="2019-10" db="EMBL/GenBank/DDBJ databases">
        <title>Rubrobacter sp nov SCSIO 52915 isolated from a deep-sea sediment in the South China Sea.</title>
        <authorList>
            <person name="Chen R.W."/>
        </authorList>
    </citation>
    <scope>NUCLEOTIDE SEQUENCE [LARGE SCALE GENOMIC DNA]</scope>
    <source>
        <strain evidence="2 3">SCSIO 52915</strain>
        <plasmid evidence="2 3">unnamed1</plasmid>
    </source>
</reference>
<keyword evidence="3" id="KW-1185">Reference proteome</keyword>
<evidence type="ECO:0000256" key="1">
    <source>
        <dbReference type="SAM" id="MobiDB-lite"/>
    </source>
</evidence>
<keyword evidence="2" id="KW-0614">Plasmid</keyword>
<evidence type="ECO:0000313" key="3">
    <source>
        <dbReference type="Proteomes" id="UP000502706"/>
    </source>
</evidence>
<geneLocation type="plasmid" evidence="2 3">
    <name>unnamed1</name>
</geneLocation>
<dbReference type="AlphaFoldDB" id="A0A6G8Q3P4"/>
<sequence length="129" mass="14779">MANHPLRLRDVPDGGDSSGVYYGDEGSQDPLEKWDARSPIGDFYDFALYYFGRAVRDRAAAEARDGEEVVARFREPEDRAAQDRGSWTEEDERLFEKAVREVTAEFFRGCTDLVWIAPGLRVERGSERR</sequence>
<proteinExistence type="predicted"/>
<protein>
    <submittedName>
        <fullName evidence="2">Uncharacterized protein</fullName>
    </submittedName>
</protein>